<gene>
    <name evidence="1" type="ORF">DB32_002765</name>
</gene>
<dbReference type="AlphaFoldDB" id="A0A0F6YHF6"/>
<protein>
    <submittedName>
        <fullName evidence="1">Uncharacterized protein</fullName>
    </submittedName>
</protein>
<keyword evidence="2" id="KW-1185">Reference proteome</keyword>
<evidence type="ECO:0000313" key="2">
    <source>
        <dbReference type="Proteomes" id="UP000034883"/>
    </source>
</evidence>
<accession>A0A0F6YHF6</accession>
<name>A0A0F6YHF6_9BACT</name>
<dbReference type="KEGG" id="samy:DB32_002765"/>
<dbReference type="EMBL" id="CP011125">
    <property type="protein sequence ID" value="AKF05616.1"/>
    <property type="molecule type" value="Genomic_DNA"/>
</dbReference>
<dbReference type="Proteomes" id="UP000034883">
    <property type="component" value="Chromosome"/>
</dbReference>
<organism evidence="1 2">
    <name type="scientific">Sandaracinus amylolyticus</name>
    <dbReference type="NCBI Taxonomy" id="927083"/>
    <lineage>
        <taxon>Bacteria</taxon>
        <taxon>Pseudomonadati</taxon>
        <taxon>Myxococcota</taxon>
        <taxon>Polyangia</taxon>
        <taxon>Polyangiales</taxon>
        <taxon>Sandaracinaceae</taxon>
        <taxon>Sandaracinus</taxon>
    </lineage>
</organism>
<proteinExistence type="predicted"/>
<sequence>MCGGAAHELRVSRLEPRSVRASWARAKDAPGSCLLDPTKAPRLSCTRPRGWKTPSFFARSPR</sequence>
<reference evidence="1 2" key="1">
    <citation type="submission" date="2015-03" db="EMBL/GenBank/DDBJ databases">
        <title>Genome assembly of Sandaracinus amylolyticus DSM 53668.</title>
        <authorList>
            <person name="Sharma G."/>
            <person name="Subramanian S."/>
        </authorList>
    </citation>
    <scope>NUCLEOTIDE SEQUENCE [LARGE SCALE GENOMIC DNA]</scope>
    <source>
        <strain evidence="1 2">DSM 53668</strain>
    </source>
</reference>
<evidence type="ECO:0000313" key="1">
    <source>
        <dbReference type="EMBL" id="AKF05616.1"/>
    </source>
</evidence>